<evidence type="ECO:0000256" key="1">
    <source>
        <dbReference type="SAM" id="MobiDB-lite"/>
    </source>
</evidence>
<feature type="region of interest" description="Disordered" evidence="1">
    <location>
        <begin position="11"/>
        <end position="39"/>
    </location>
</feature>
<accession>A0A974CS70</accession>
<reference evidence="3" key="1">
    <citation type="journal article" date="2016" name="Nature">
        <title>Genome evolution in the allotetraploid frog Xenopus laevis.</title>
        <authorList>
            <person name="Session A.M."/>
            <person name="Uno Y."/>
            <person name="Kwon T."/>
            <person name="Chapman J.A."/>
            <person name="Toyoda A."/>
            <person name="Takahashi S."/>
            <person name="Fukui A."/>
            <person name="Hikosaka A."/>
            <person name="Suzuki A."/>
            <person name="Kondo M."/>
            <person name="van Heeringen S.J."/>
            <person name="Quigley I."/>
            <person name="Heinz S."/>
            <person name="Ogino H."/>
            <person name="Ochi H."/>
            <person name="Hellsten U."/>
            <person name="Lyons J.B."/>
            <person name="Simakov O."/>
            <person name="Putnam N."/>
            <person name="Stites J."/>
            <person name="Kuroki Y."/>
            <person name="Tanaka T."/>
            <person name="Michiue T."/>
            <person name="Watanabe M."/>
            <person name="Bogdanovic O."/>
            <person name="Lister R."/>
            <person name="Georgiou G."/>
            <person name="Paranjpe S.S."/>
            <person name="van Kruijsbergen I."/>
            <person name="Shu S."/>
            <person name="Carlson J."/>
            <person name="Kinoshita T."/>
            <person name="Ohta Y."/>
            <person name="Mawaribuchi S."/>
            <person name="Jenkins J."/>
            <person name="Grimwood J."/>
            <person name="Schmutz J."/>
            <person name="Mitros T."/>
            <person name="Mozaffari S.V."/>
            <person name="Suzuki Y."/>
            <person name="Haramoto Y."/>
            <person name="Yamamoto T.S."/>
            <person name="Takagi C."/>
            <person name="Heald R."/>
            <person name="Miller K."/>
            <person name="Haudenschild C."/>
            <person name="Kitzman J."/>
            <person name="Nakayama T."/>
            <person name="Izutsu Y."/>
            <person name="Robert J."/>
            <person name="Fortriede J."/>
            <person name="Burns K."/>
            <person name="Lotay V."/>
            <person name="Karimi K."/>
            <person name="Yasuoka Y."/>
            <person name="Dichmann D.S."/>
            <person name="Flajnik M.F."/>
            <person name="Houston D.W."/>
            <person name="Shendure J."/>
            <person name="DuPasquier L."/>
            <person name="Vize P.D."/>
            <person name="Zorn A.M."/>
            <person name="Ito M."/>
            <person name="Marcotte E.M."/>
            <person name="Wallingford J.B."/>
            <person name="Ito Y."/>
            <person name="Asashima M."/>
            <person name="Ueno N."/>
            <person name="Matsuda Y."/>
            <person name="Veenstra G.J."/>
            <person name="Fujiyama A."/>
            <person name="Harland R.M."/>
            <person name="Taira M."/>
            <person name="Rokhsar D.S."/>
        </authorList>
    </citation>
    <scope>NUCLEOTIDE SEQUENCE [LARGE SCALE GENOMIC DNA]</scope>
    <source>
        <strain evidence="3">J</strain>
    </source>
</reference>
<name>A0A974CS70_XENLA</name>
<dbReference type="Proteomes" id="UP000694892">
    <property type="component" value="Chromosome 5S"/>
</dbReference>
<dbReference type="AlphaFoldDB" id="A0A974CS70"/>
<protein>
    <submittedName>
        <fullName evidence="2">Uncharacterized protein</fullName>
    </submittedName>
</protein>
<organism evidence="2 3">
    <name type="scientific">Xenopus laevis</name>
    <name type="common">African clawed frog</name>
    <dbReference type="NCBI Taxonomy" id="8355"/>
    <lineage>
        <taxon>Eukaryota</taxon>
        <taxon>Metazoa</taxon>
        <taxon>Chordata</taxon>
        <taxon>Craniata</taxon>
        <taxon>Vertebrata</taxon>
        <taxon>Euteleostomi</taxon>
        <taxon>Amphibia</taxon>
        <taxon>Batrachia</taxon>
        <taxon>Anura</taxon>
        <taxon>Pipoidea</taxon>
        <taxon>Pipidae</taxon>
        <taxon>Xenopodinae</taxon>
        <taxon>Xenopus</taxon>
        <taxon>Xenopus</taxon>
    </lineage>
</organism>
<evidence type="ECO:0000313" key="3">
    <source>
        <dbReference type="Proteomes" id="UP000694892"/>
    </source>
</evidence>
<dbReference type="EMBL" id="CM004475">
    <property type="protein sequence ID" value="OCT78749.1"/>
    <property type="molecule type" value="Genomic_DNA"/>
</dbReference>
<gene>
    <name evidence="2" type="ORF">XELAEV_18029838mg</name>
</gene>
<proteinExistence type="predicted"/>
<sequence>MDVGAAGAVGGLALGGRRGAGPCDGSSRAAAPGRDPVGAMDVGATLRQAWPREEPGAARCVRSVDDQCVLQFTLILAASCVLHRCV</sequence>
<evidence type="ECO:0000313" key="2">
    <source>
        <dbReference type="EMBL" id="OCT78749.1"/>
    </source>
</evidence>